<feature type="transmembrane region" description="Helical" evidence="5">
    <location>
        <begin position="124"/>
        <end position="145"/>
    </location>
</feature>
<evidence type="ECO:0000256" key="3">
    <source>
        <dbReference type="ARBA" id="ARBA00022989"/>
    </source>
</evidence>
<keyword evidence="4 5" id="KW-0472">Membrane</keyword>
<dbReference type="PANTHER" id="PTHR31552">
    <property type="entry name" value="SERPENTINE RECEPTOR CLASS GAMMA"/>
    <property type="match status" value="1"/>
</dbReference>
<feature type="domain" description="G-protein coupled receptors family 1 profile" evidence="6">
    <location>
        <begin position="22"/>
        <end position="226"/>
    </location>
</feature>
<feature type="transmembrane region" description="Helical" evidence="5">
    <location>
        <begin position="83"/>
        <end position="103"/>
    </location>
</feature>
<keyword evidence="2 5" id="KW-0812">Transmembrane</keyword>
<feature type="transmembrane region" description="Helical" evidence="5">
    <location>
        <begin position="6"/>
        <end position="28"/>
    </location>
</feature>
<keyword evidence="7" id="KW-1185">Reference proteome</keyword>
<reference evidence="8" key="1">
    <citation type="submission" date="2017-02" db="UniProtKB">
        <authorList>
            <consortium name="WormBaseParasite"/>
        </authorList>
    </citation>
    <scope>IDENTIFICATION</scope>
</reference>
<organism evidence="7 8">
    <name type="scientific">Strongyloides papillosus</name>
    <name type="common">Intestinal threadworm</name>
    <dbReference type="NCBI Taxonomy" id="174720"/>
    <lineage>
        <taxon>Eukaryota</taxon>
        <taxon>Metazoa</taxon>
        <taxon>Ecdysozoa</taxon>
        <taxon>Nematoda</taxon>
        <taxon>Chromadorea</taxon>
        <taxon>Rhabditida</taxon>
        <taxon>Tylenchina</taxon>
        <taxon>Panagrolaimomorpha</taxon>
        <taxon>Strongyloidoidea</taxon>
        <taxon>Strongyloididae</taxon>
        <taxon>Strongyloides</taxon>
    </lineage>
</organism>
<dbReference type="Gene3D" id="1.20.1070.10">
    <property type="entry name" value="Rhodopsin 7-helix transmembrane proteins"/>
    <property type="match status" value="1"/>
</dbReference>
<dbReference type="Pfam" id="PF10328">
    <property type="entry name" value="7TM_GPCR_Srx"/>
    <property type="match status" value="1"/>
</dbReference>
<evidence type="ECO:0000259" key="6">
    <source>
        <dbReference type="PROSITE" id="PS50262"/>
    </source>
</evidence>
<dbReference type="InterPro" id="IPR019430">
    <property type="entry name" value="7TM_GPCR_serpentine_rcpt_Srx"/>
</dbReference>
<keyword evidence="3 5" id="KW-1133">Transmembrane helix</keyword>
<dbReference type="PROSITE" id="PS50262">
    <property type="entry name" value="G_PROTEIN_RECEP_F1_2"/>
    <property type="match status" value="1"/>
</dbReference>
<dbReference type="PROSITE" id="PS00237">
    <property type="entry name" value="G_PROTEIN_RECEP_F1_1"/>
    <property type="match status" value="1"/>
</dbReference>
<name>A0A0N5B3H5_STREA</name>
<dbReference type="GO" id="GO:0016020">
    <property type="term" value="C:membrane"/>
    <property type="evidence" value="ECO:0007669"/>
    <property type="project" value="UniProtKB-SubCell"/>
</dbReference>
<dbReference type="InterPro" id="IPR017452">
    <property type="entry name" value="GPCR_Rhodpsn_7TM"/>
</dbReference>
<evidence type="ECO:0000256" key="4">
    <source>
        <dbReference type="ARBA" id="ARBA00023136"/>
    </source>
</evidence>
<evidence type="ECO:0000256" key="1">
    <source>
        <dbReference type="ARBA" id="ARBA00004370"/>
    </source>
</evidence>
<evidence type="ECO:0000313" key="8">
    <source>
        <dbReference type="WBParaSite" id="SPAL_0000062700.1"/>
    </source>
</evidence>
<evidence type="ECO:0000313" key="7">
    <source>
        <dbReference type="Proteomes" id="UP000046392"/>
    </source>
</evidence>
<dbReference type="InterPro" id="IPR000276">
    <property type="entry name" value="GPCR_Rhodpsn"/>
</dbReference>
<dbReference type="PANTHER" id="PTHR31552:SF8">
    <property type="entry name" value="SERPENTINE RECEPTOR CLASS GAMMA"/>
    <property type="match status" value="1"/>
</dbReference>
<feature type="transmembrane region" description="Helical" evidence="5">
    <location>
        <begin position="255"/>
        <end position="273"/>
    </location>
</feature>
<proteinExistence type="predicted"/>
<dbReference type="Proteomes" id="UP000046392">
    <property type="component" value="Unplaced"/>
</dbReference>
<evidence type="ECO:0000256" key="2">
    <source>
        <dbReference type="ARBA" id="ARBA00022692"/>
    </source>
</evidence>
<dbReference type="SUPFAM" id="SSF81321">
    <property type="entry name" value="Family A G protein-coupled receptor-like"/>
    <property type="match status" value="1"/>
</dbReference>
<accession>A0A0N5B3H5</accession>
<feature type="transmembrane region" description="Helical" evidence="5">
    <location>
        <begin position="169"/>
        <end position="195"/>
    </location>
</feature>
<dbReference type="GO" id="GO:0004930">
    <property type="term" value="F:G protein-coupled receptor activity"/>
    <property type="evidence" value="ECO:0007669"/>
    <property type="project" value="InterPro"/>
</dbReference>
<dbReference type="AlphaFoldDB" id="A0A0N5B3H5"/>
<evidence type="ECO:0000256" key="5">
    <source>
        <dbReference type="SAM" id="Phobius"/>
    </source>
</evidence>
<feature type="transmembrane region" description="Helical" evidence="5">
    <location>
        <begin position="216"/>
        <end position="235"/>
    </location>
</feature>
<protein>
    <submittedName>
        <fullName evidence="8">G_PROTEIN_RECEP_F1_2 domain-containing protein</fullName>
    </submittedName>
</protein>
<sequence length="275" mass="31546">MNPFDIFQLVYEIPSYICYIIFTVQLGYKLIRKEKTFSNSFYILIFFKGVTDLTLQTAISLFIKVAMFPASHDFYYTNSYLCSIFNLISIPCYTITFEVMLLMSLNRYIAVGQPIIYAQVFKKYIVCVYIFITIVIGGLIGSISLNFDCTYVYSNTLKRLYISFNTKNIISFVLAYTFGLYIPLIGISFILNIITIKKLKVKNFISSIGSSPDIRLLVYTLFSFAIGIAFLSVYALRIVSFFTSNGFFNTIGTAILPYIIDIETYGSFYFSLFTK</sequence>
<dbReference type="WBParaSite" id="SPAL_0000062700.1">
    <property type="protein sequence ID" value="SPAL_0000062700.1"/>
    <property type="gene ID" value="SPAL_0000062700"/>
</dbReference>
<comment type="subcellular location">
    <subcellularLocation>
        <location evidence="1">Membrane</location>
    </subcellularLocation>
</comment>
<feature type="transmembrane region" description="Helical" evidence="5">
    <location>
        <begin position="40"/>
        <end position="63"/>
    </location>
</feature>